<dbReference type="InterPro" id="IPR011545">
    <property type="entry name" value="DEAD/DEAH_box_helicase_dom"/>
</dbReference>
<name>A0A3B0RMI7_9ZZZZ</name>
<reference evidence="5" key="1">
    <citation type="submission" date="2018-06" db="EMBL/GenBank/DDBJ databases">
        <authorList>
            <person name="Zhirakovskaya E."/>
        </authorList>
    </citation>
    <scope>NUCLEOTIDE SEQUENCE</scope>
</reference>
<dbReference type="CDD" id="cd18797">
    <property type="entry name" value="SF2_C_Hrq"/>
    <property type="match status" value="1"/>
</dbReference>
<dbReference type="InterPro" id="IPR027417">
    <property type="entry name" value="P-loop_NTPase"/>
</dbReference>
<feature type="domain" description="Helicase C-terminal" evidence="4">
    <location>
        <begin position="276"/>
        <end position="427"/>
    </location>
</feature>
<dbReference type="SMART" id="SM00487">
    <property type="entry name" value="DEXDc"/>
    <property type="match status" value="1"/>
</dbReference>
<dbReference type="InterPro" id="IPR014001">
    <property type="entry name" value="Helicase_ATP-bd"/>
</dbReference>
<dbReference type="PROSITE" id="PS51194">
    <property type="entry name" value="HELICASE_CTER"/>
    <property type="match status" value="1"/>
</dbReference>
<dbReference type="InterPro" id="IPR055227">
    <property type="entry name" value="HRQ1_WHD"/>
</dbReference>
<dbReference type="Pfam" id="PF00270">
    <property type="entry name" value="DEAD"/>
    <property type="match status" value="1"/>
</dbReference>
<dbReference type="PROSITE" id="PS51192">
    <property type="entry name" value="HELICASE_ATP_BIND_1"/>
    <property type="match status" value="1"/>
</dbReference>
<protein>
    <submittedName>
        <fullName evidence="5">ATP-dependent RNA helicase, DEAD/DEAH box family</fullName>
    </submittedName>
</protein>
<dbReference type="AlphaFoldDB" id="A0A3B0RMI7"/>
<dbReference type="GO" id="GO:0006289">
    <property type="term" value="P:nucleotide-excision repair"/>
    <property type="evidence" value="ECO:0007669"/>
    <property type="project" value="TreeGrafter"/>
</dbReference>
<proteinExistence type="predicted"/>
<dbReference type="GO" id="GO:0003676">
    <property type="term" value="F:nucleic acid binding"/>
    <property type="evidence" value="ECO:0007669"/>
    <property type="project" value="InterPro"/>
</dbReference>
<feature type="non-terminal residue" evidence="5">
    <location>
        <position position="622"/>
    </location>
</feature>
<evidence type="ECO:0000256" key="1">
    <source>
        <dbReference type="ARBA" id="ARBA00022741"/>
    </source>
</evidence>
<feature type="domain" description="Helicase ATP-binding" evidence="3">
    <location>
        <begin position="65"/>
        <end position="249"/>
    </location>
</feature>
<dbReference type="PANTHER" id="PTHR47957:SF3">
    <property type="entry name" value="ATP-DEPENDENT HELICASE HRQ1"/>
    <property type="match status" value="1"/>
</dbReference>
<dbReference type="GO" id="GO:0043138">
    <property type="term" value="F:3'-5' DNA helicase activity"/>
    <property type="evidence" value="ECO:0007669"/>
    <property type="project" value="TreeGrafter"/>
</dbReference>
<evidence type="ECO:0000259" key="4">
    <source>
        <dbReference type="PROSITE" id="PS51194"/>
    </source>
</evidence>
<dbReference type="SUPFAM" id="SSF52540">
    <property type="entry name" value="P-loop containing nucleoside triphosphate hydrolases"/>
    <property type="match status" value="1"/>
</dbReference>
<evidence type="ECO:0000259" key="3">
    <source>
        <dbReference type="PROSITE" id="PS51192"/>
    </source>
</evidence>
<dbReference type="Gene3D" id="3.40.50.300">
    <property type="entry name" value="P-loop containing nucleotide triphosphate hydrolases"/>
    <property type="match status" value="2"/>
</dbReference>
<dbReference type="SMART" id="SM00490">
    <property type="entry name" value="HELICc"/>
    <property type="match status" value="1"/>
</dbReference>
<keyword evidence="5" id="KW-0378">Hydrolase</keyword>
<dbReference type="Pfam" id="PF00271">
    <property type="entry name" value="Helicase_C"/>
    <property type="match status" value="1"/>
</dbReference>
<dbReference type="InterPro" id="IPR001650">
    <property type="entry name" value="Helicase_C-like"/>
</dbReference>
<keyword evidence="5" id="KW-0347">Helicase</keyword>
<evidence type="ECO:0000256" key="2">
    <source>
        <dbReference type="ARBA" id="ARBA00022840"/>
    </source>
</evidence>
<dbReference type="GO" id="GO:0005634">
    <property type="term" value="C:nucleus"/>
    <property type="evidence" value="ECO:0007669"/>
    <property type="project" value="TreeGrafter"/>
</dbReference>
<sequence length="622" mass="69872">MKKKISTLIKELKARKDLREVVHHEELRVIEPIYGALKRPLPDALRKNLTTLDRNNLYSHQTDAINLIRDGKNVVVMTPTASGKSLIYNIPVIEAVLSDPGSRALYIFPLKSLTQDQLKGINEFVKGVEGIDHKNIAAIYDGDTTDYKRKKIRETPPNILLTNPDMLHLGICAFHQNWAEFFKGLKYIVLDELHTYRGVLGSHVAQLIRRLRRIAHIYGADPTFITCSATIANPIELAERLIGLEFQAITESGAPQGKRNFLFIDPEEGQSPYSIATKLFCESVEQGFKTIAFTKSRKITELIYRWVAQGRPELTKVVSSYRSGFLPEERREIEARLFSGELHGVISTSALELGVDIGGLDVCILIGYPGTISSTWQRAGRVGRKGRESLIIMIAIEDALDKYFMRHPTDFFKRSVEAATLDTTNLPILEAHLPCALSEAPMDKTEEVFDIEEIKPALTILARDKRVLHLPGKDTWITRSRNPHRGVSIRGTGSAFRIIADNKTLLGETDSTRVMKELHPGAIYLHRGLQYKVTGLHLGDKEVFCQEVDLNYYTTPLSDEDTEILSTDEEKTVGSGGLVISRGTLRTTETVLGYMKKDINTRKVIDEIYLDLPPHVFTTKGV</sequence>
<dbReference type="CDD" id="cd17923">
    <property type="entry name" value="DEXHc_Hrq1-like"/>
    <property type="match status" value="1"/>
</dbReference>
<dbReference type="GO" id="GO:0036297">
    <property type="term" value="P:interstrand cross-link repair"/>
    <property type="evidence" value="ECO:0007669"/>
    <property type="project" value="TreeGrafter"/>
</dbReference>
<dbReference type="Pfam" id="PF22982">
    <property type="entry name" value="WHD_HRQ1"/>
    <property type="match status" value="1"/>
</dbReference>
<dbReference type="PANTHER" id="PTHR47957">
    <property type="entry name" value="ATP-DEPENDENT HELICASE HRQ1"/>
    <property type="match status" value="1"/>
</dbReference>
<evidence type="ECO:0000313" key="5">
    <source>
        <dbReference type="EMBL" id="VAV84755.1"/>
    </source>
</evidence>
<dbReference type="GO" id="GO:0005524">
    <property type="term" value="F:ATP binding"/>
    <property type="evidence" value="ECO:0007669"/>
    <property type="project" value="UniProtKB-KW"/>
</dbReference>
<organism evidence="5">
    <name type="scientific">hydrothermal vent metagenome</name>
    <dbReference type="NCBI Taxonomy" id="652676"/>
    <lineage>
        <taxon>unclassified sequences</taxon>
        <taxon>metagenomes</taxon>
        <taxon>ecological metagenomes</taxon>
    </lineage>
</organism>
<dbReference type="EMBL" id="UOEA01000071">
    <property type="protein sequence ID" value="VAV84755.1"/>
    <property type="molecule type" value="Genomic_DNA"/>
</dbReference>
<accession>A0A3B0RMI7</accession>
<keyword evidence="2" id="KW-0067">ATP-binding</keyword>
<gene>
    <name evidence="5" type="ORF">MNBD_DELTA01-1962</name>
</gene>
<keyword evidence="1" id="KW-0547">Nucleotide-binding</keyword>